<accession>A0A8H6XI63</accession>
<name>A0A8H6XI63_9AGAR</name>
<comment type="caution">
    <text evidence="1">The sequence shown here is derived from an EMBL/GenBank/DDBJ whole genome shotgun (WGS) entry which is preliminary data.</text>
</comment>
<organism evidence="1 2">
    <name type="scientific">Mycena sanguinolenta</name>
    <dbReference type="NCBI Taxonomy" id="230812"/>
    <lineage>
        <taxon>Eukaryota</taxon>
        <taxon>Fungi</taxon>
        <taxon>Dikarya</taxon>
        <taxon>Basidiomycota</taxon>
        <taxon>Agaricomycotina</taxon>
        <taxon>Agaricomycetes</taxon>
        <taxon>Agaricomycetidae</taxon>
        <taxon>Agaricales</taxon>
        <taxon>Marasmiineae</taxon>
        <taxon>Mycenaceae</taxon>
        <taxon>Mycena</taxon>
    </lineage>
</organism>
<dbReference type="AlphaFoldDB" id="A0A8H6XI63"/>
<gene>
    <name evidence="1" type="ORF">MSAN_02080900</name>
</gene>
<sequence>MDIEDITRYLQRMSADNPSTTERGFKEALRKITPAEKFSRIWELDHNRFKPALNVDPRVIGRNPQLDQRLYGYNSNVKDQGGYLVCNEDGASDTIRIYLNHKGVRTDFQRDHVFELRFLAIIFMRHAMNPNTQVITSHPDALTWLGEVASDWANCVWLPEGFHSDKTEYFSGHTPLTEEVRVYLVECAAALRTTVVNKHESFPHNQQLASGMVTEMATDILNSAFCNPGWFKTGHMWTNIQ</sequence>
<dbReference type="OrthoDB" id="3037442at2759"/>
<reference evidence="1" key="1">
    <citation type="submission" date="2020-05" db="EMBL/GenBank/DDBJ databases">
        <title>Mycena genomes resolve the evolution of fungal bioluminescence.</title>
        <authorList>
            <person name="Tsai I.J."/>
        </authorList>
    </citation>
    <scope>NUCLEOTIDE SEQUENCE</scope>
    <source>
        <strain evidence="1">160909Yilan</strain>
    </source>
</reference>
<protein>
    <submittedName>
        <fullName evidence="1">Uncharacterized protein</fullName>
    </submittedName>
</protein>
<evidence type="ECO:0000313" key="2">
    <source>
        <dbReference type="Proteomes" id="UP000623467"/>
    </source>
</evidence>
<keyword evidence="2" id="KW-1185">Reference proteome</keyword>
<dbReference type="Proteomes" id="UP000623467">
    <property type="component" value="Unassembled WGS sequence"/>
</dbReference>
<proteinExistence type="predicted"/>
<dbReference type="EMBL" id="JACAZH010000028">
    <property type="protein sequence ID" value="KAF7340956.1"/>
    <property type="molecule type" value="Genomic_DNA"/>
</dbReference>
<evidence type="ECO:0000313" key="1">
    <source>
        <dbReference type="EMBL" id="KAF7340956.1"/>
    </source>
</evidence>